<dbReference type="PROSITE" id="PS00217">
    <property type="entry name" value="SUGAR_TRANSPORT_2"/>
    <property type="match status" value="1"/>
</dbReference>
<dbReference type="PANTHER" id="PTHR23511">
    <property type="entry name" value="SYNAPTIC VESICLE GLYCOPROTEIN 2"/>
    <property type="match status" value="1"/>
</dbReference>
<dbReference type="PANTHER" id="PTHR23511:SF34">
    <property type="entry name" value="SYNAPTIC VESICLE GLYCOPROTEIN 2"/>
    <property type="match status" value="1"/>
</dbReference>
<dbReference type="EMBL" id="JANAFB010000008">
    <property type="protein sequence ID" value="MCP3425407.1"/>
    <property type="molecule type" value="Genomic_DNA"/>
</dbReference>
<feature type="transmembrane region" description="Helical" evidence="7">
    <location>
        <begin position="113"/>
        <end position="134"/>
    </location>
</feature>
<feature type="transmembrane region" description="Helical" evidence="7">
    <location>
        <begin position="175"/>
        <end position="197"/>
    </location>
</feature>
<dbReference type="InterPro" id="IPR036259">
    <property type="entry name" value="MFS_trans_sf"/>
</dbReference>
<dbReference type="GO" id="GO:0022857">
    <property type="term" value="F:transmembrane transporter activity"/>
    <property type="evidence" value="ECO:0007669"/>
    <property type="project" value="InterPro"/>
</dbReference>
<evidence type="ECO:0000256" key="2">
    <source>
        <dbReference type="ARBA" id="ARBA00022448"/>
    </source>
</evidence>
<keyword evidence="5 7" id="KW-0472">Membrane</keyword>
<dbReference type="AlphaFoldDB" id="A0A9X2KH12"/>
<feature type="transmembrane region" description="Helical" evidence="7">
    <location>
        <begin position="322"/>
        <end position="346"/>
    </location>
</feature>
<evidence type="ECO:0000256" key="7">
    <source>
        <dbReference type="SAM" id="Phobius"/>
    </source>
</evidence>
<gene>
    <name evidence="9" type="ORF">NBM05_05080</name>
</gene>
<dbReference type="Gene3D" id="1.20.1250.20">
    <property type="entry name" value="MFS general substrate transporter like domains"/>
    <property type="match status" value="1"/>
</dbReference>
<dbReference type="PROSITE" id="PS50850">
    <property type="entry name" value="MFS"/>
    <property type="match status" value="1"/>
</dbReference>
<keyword evidence="2" id="KW-0813">Transport</keyword>
<evidence type="ECO:0000256" key="4">
    <source>
        <dbReference type="ARBA" id="ARBA00022989"/>
    </source>
</evidence>
<accession>A0A9X2KH12</accession>
<feature type="compositionally biased region" description="Gly residues" evidence="6">
    <location>
        <begin position="240"/>
        <end position="252"/>
    </location>
</feature>
<feature type="region of interest" description="Disordered" evidence="6">
    <location>
        <begin position="226"/>
        <end position="277"/>
    </location>
</feature>
<feature type="transmembrane region" description="Helical" evidence="7">
    <location>
        <begin position="88"/>
        <end position="107"/>
    </location>
</feature>
<dbReference type="PROSITE" id="PS00216">
    <property type="entry name" value="SUGAR_TRANSPORT_1"/>
    <property type="match status" value="2"/>
</dbReference>
<dbReference type="InterPro" id="IPR005829">
    <property type="entry name" value="Sugar_transporter_CS"/>
</dbReference>
<evidence type="ECO:0000313" key="9">
    <source>
        <dbReference type="EMBL" id="MCP3425407.1"/>
    </source>
</evidence>
<feature type="domain" description="Major facilitator superfamily (MFS) profile" evidence="8">
    <location>
        <begin position="22"/>
        <end position="465"/>
    </location>
</feature>
<dbReference type="GO" id="GO:0005886">
    <property type="term" value="C:plasma membrane"/>
    <property type="evidence" value="ECO:0007669"/>
    <property type="project" value="UniProtKB-SubCell"/>
</dbReference>
<keyword evidence="4 7" id="KW-1133">Transmembrane helix</keyword>
<feature type="transmembrane region" description="Helical" evidence="7">
    <location>
        <begin position="411"/>
        <end position="431"/>
    </location>
</feature>
<keyword evidence="10" id="KW-1185">Reference proteome</keyword>
<evidence type="ECO:0000256" key="1">
    <source>
        <dbReference type="ARBA" id="ARBA00004651"/>
    </source>
</evidence>
<feature type="transmembrane region" description="Helical" evidence="7">
    <location>
        <begin position="437"/>
        <end position="461"/>
    </location>
</feature>
<dbReference type="InterPro" id="IPR020846">
    <property type="entry name" value="MFS_dom"/>
</dbReference>
<evidence type="ECO:0000259" key="8">
    <source>
        <dbReference type="PROSITE" id="PS50850"/>
    </source>
</evidence>
<dbReference type="Pfam" id="PF07690">
    <property type="entry name" value="MFS_1"/>
    <property type="match status" value="1"/>
</dbReference>
<dbReference type="RefSeq" id="WP_254165595.1">
    <property type="nucleotide sequence ID" value="NZ_JANAFB010000008.1"/>
</dbReference>
<evidence type="ECO:0000313" key="10">
    <source>
        <dbReference type="Proteomes" id="UP001139502"/>
    </source>
</evidence>
<feature type="transmembrane region" description="Helical" evidence="7">
    <location>
        <begin position="27"/>
        <end position="52"/>
    </location>
</feature>
<dbReference type="InterPro" id="IPR011701">
    <property type="entry name" value="MFS"/>
</dbReference>
<reference evidence="9" key="1">
    <citation type="submission" date="2022-06" db="EMBL/GenBank/DDBJ databases">
        <title>Rothia sp. isolated from sandalwood seedling.</title>
        <authorList>
            <person name="Tuikhar N."/>
            <person name="Kirdat K."/>
            <person name="Thorat V."/>
            <person name="Swetha P."/>
            <person name="Padma S."/>
            <person name="Sundararaj R."/>
            <person name="Yadav A."/>
        </authorList>
    </citation>
    <scope>NUCLEOTIDE SEQUENCE</scope>
    <source>
        <strain evidence="9">AR01</strain>
    </source>
</reference>
<feature type="transmembrane region" description="Helical" evidence="7">
    <location>
        <begin position="353"/>
        <end position="372"/>
    </location>
</feature>
<sequence length="481" mass="49998">MPLRTRHERLDELPVTRKHLRLLTGSGVGWALDAMDVGLISFIMAALTAHWGLSATEVSWLGSIGFVGMALGATLGGLLADRIGRRQVFALTLLVYGIATGASALAMGLGALMVLRFVVGLGLGAELPVASTLVSEFSPRRIRGRMVVLLEAFWAVGWVAAAAIGAFVVSASDDGWRWALALGCIPAAYALVIRLGLPESVRYLESRGREAEAERVVRSFEEAAAEERAASGAGRTPSGTAGGPDAGGGPEGGPDAARGDAGAGRERGPDAASSAPKPSIWSEALRRRTLALWIVWFCVNLAYYGAFIWIPSLLHAQGFTLVRSFTFTLIITLAQLPGYAVSAYLIERWGRRPTLATFLVGSAMAAVLFGLASAEWAIIAAGCALSFFNLGAWGALYAIGPELYPTSVRGTGTGAAAGFGRIASIIAPLMVPPVLGVGGPVLLFSIFALAFAVAACAALTLPELRGEPLTSAPPLVGAGRS</sequence>
<feature type="transmembrane region" description="Helical" evidence="7">
    <location>
        <begin position="146"/>
        <end position="169"/>
    </location>
</feature>
<organism evidence="9 10">
    <name type="scientific">Rothia santali</name>
    <dbReference type="NCBI Taxonomy" id="2949643"/>
    <lineage>
        <taxon>Bacteria</taxon>
        <taxon>Bacillati</taxon>
        <taxon>Actinomycetota</taxon>
        <taxon>Actinomycetes</taxon>
        <taxon>Micrococcales</taxon>
        <taxon>Micrococcaceae</taxon>
        <taxon>Rothia</taxon>
    </lineage>
</organism>
<comment type="subcellular location">
    <subcellularLocation>
        <location evidence="1">Cell membrane</location>
        <topology evidence="1">Multi-pass membrane protein</topology>
    </subcellularLocation>
</comment>
<name>A0A9X2KH12_9MICC</name>
<comment type="caution">
    <text evidence="9">The sequence shown here is derived from an EMBL/GenBank/DDBJ whole genome shotgun (WGS) entry which is preliminary data.</text>
</comment>
<dbReference type="SUPFAM" id="SSF103473">
    <property type="entry name" value="MFS general substrate transporter"/>
    <property type="match status" value="1"/>
</dbReference>
<dbReference type="CDD" id="cd17316">
    <property type="entry name" value="MFS_SV2_like"/>
    <property type="match status" value="1"/>
</dbReference>
<dbReference type="Proteomes" id="UP001139502">
    <property type="component" value="Unassembled WGS sequence"/>
</dbReference>
<feature type="transmembrane region" description="Helical" evidence="7">
    <location>
        <begin position="290"/>
        <end position="310"/>
    </location>
</feature>
<proteinExistence type="predicted"/>
<evidence type="ECO:0000256" key="6">
    <source>
        <dbReference type="SAM" id="MobiDB-lite"/>
    </source>
</evidence>
<evidence type="ECO:0000256" key="3">
    <source>
        <dbReference type="ARBA" id="ARBA00022692"/>
    </source>
</evidence>
<feature type="transmembrane region" description="Helical" evidence="7">
    <location>
        <begin position="378"/>
        <end position="399"/>
    </location>
</feature>
<keyword evidence="3 7" id="KW-0812">Transmembrane</keyword>
<protein>
    <submittedName>
        <fullName evidence="9">MFS transporter</fullName>
    </submittedName>
</protein>
<feature type="transmembrane region" description="Helical" evidence="7">
    <location>
        <begin position="58"/>
        <end position="79"/>
    </location>
</feature>
<evidence type="ECO:0000256" key="5">
    <source>
        <dbReference type="ARBA" id="ARBA00023136"/>
    </source>
</evidence>